<dbReference type="HOGENOM" id="CLU_117309_0_0_1"/>
<organism evidence="1 2">
    <name type="scientific">Pisolithus microcarpus 441</name>
    <dbReference type="NCBI Taxonomy" id="765257"/>
    <lineage>
        <taxon>Eukaryota</taxon>
        <taxon>Fungi</taxon>
        <taxon>Dikarya</taxon>
        <taxon>Basidiomycota</taxon>
        <taxon>Agaricomycotina</taxon>
        <taxon>Agaricomycetes</taxon>
        <taxon>Agaricomycetidae</taxon>
        <taxon>Boletales</taxon>
        <taxon>Sclerodermatineae</taxon>
        <taxon>Pisolithaceae</taxon>
        <taxon>Pisolithus</taxon>
    </lineage>
</organism>
<protein>
    <submittedName>
        <fullName evidence="1">Uncharacterized protein</fullName>
    </submittedName>
</protein>
<reference evidence="1 2" key="1">
    <citation type="submission" date="2014-04" db="EMBL/GenBank/DDBJ databases">
        <authorList>
            <consortium name="DOE Joint Genome Institute"/>
            <person name="Kuo A."/>
            <person name="Kohler A."/>
            <person name="Costa M.D."/>
            <person name="Nagy L.G."/>
            <person name="Floudas D."/>
            <person name="Copeland A."/>
            <person name="Barry K.W."/>
            <person name="Cichocki N."/>
            <person name="Veneault-Fourrey C."/>
            <person name="LaButti K."/>
            <person name="Lindquist E.A."/>
            <person name="Lipzen A."/>
            <person name="Lundell T."/>
            <person name="Morin E."/>
            <person name="Murat C."/>
            <person name="Sun H."/>
            <person name="Tunlid A."/>
            <person name="Henrissat B."/>
            <person name="Grigoriev I.V."/>
            <person name="Hibbett D.S."/>
            <person name="Martin F."/>
            <person name="Nordberg H.P."/>
            <person name="Cantor M.N."/>
            <person name="Hua S.X."/>
        </authorList>
    </citation>
    <scope>NUCLEOTIDE SEQUENCE [LARGE SCALE GENOMIC DNA]</scope>
    <source>
        <strain evidence="1 2">441</strain>
    </source>
</reference>
<sequence length="187" mass="20894">MSSQPPFDLVFAAAPTVTMVGNDLVINVDGFVSDWDTFTFSLDVHSSGNKRIVIRLKNPELVRCDDEIRSPYAQRIPLDVNSPAKIESNDDPAKLEPDEDIKPLESDLALANCQNTVACTVQPCRLLSRCTGNLDTKPGEPNVPWKYYIRPFDRSLVPYELGRRKRRSVGAADENQNSALAKRLKSF</sequence>
<keyword evidence="2" id="KW-1185">Reference proteome</keyword>
<dbReference type="Proteomes" id="UP000054018">
    <property type="component" value="Unassembled WGS sequence"/>
</dbReference>
<dbReference type="EMBL" id="KN833814">
    <property type="protein sequence ID" value="KIK18003.1"/>
    <property type="molecule type" value="Genomic_DNA"/>
</dbReference>
<proteinExistence type="predicted"/>
<evidence type="ECO:0000313" key="2">
    <source>
        <dbReference type="Proteomes" id="UP000054018"/>
    </source>
</evidence>
<name>A0A0C9ZDK4_9AGAM</name>
<accession>A0A0C9ZDK4</accession>
<gene>
    <name evidence="1" type="ORF">PISMIDRAFT_684565</name>
</gene>
<reference evidence="2" key="2">
    <citation type="submission" date="2015-01" db="EMBL/GenBank/DDBJ databases">
        <title>Evolutionary Origins and Diversification of the Mycorrhizal Mutualists.</title>
        <authorList>
            <consortium name="DOE Joint Genome Institute"/>
            <consortium name="Mycorrhizal Genomics Consortium"/>
            <person name="Kohler A."/>
            <person name="Kuo A."/>
            <person name="Nagy L.G."/>
            <person name="Floudas D."/>
            <person name="Copeland A."/>
            <person name="Barry K.W."/>
            <person name="Cichocki N."/>
            <person name="Veneault-Fourrey C."/>
            <person name="LaButti K."/>
            <person name="Lindquist E.A."/>
            <person name="Lipzen A."/>
            <person name="Lundell T."/>
            <person name="Morin E."/>
            <person name="Murat C."/>
            <person name="Riley R."/>
            <person name="Ohm R."/>
            <person name="Sun H."/>
            <person name="Tunlid A."/>
            <person name="Henrissat B."/>
            <person name="Grigoriev I.V."/>
            <person name="Hibbett D.S."/>
            <person name="Martin F."/>
        </authorList>
    </citation>
    <scope>NUCLEOTIDE SEQUENCE [LARGE SCALE GENOMIC DNA]</scope>
    <source>
        <strain evidence="2">441</strain>
    </source>
</reference>
<evidence type="ECO:0000313" key="1">
    <source>
        <dbReference type="EMBL" id="KIK18003.1"/>
    </source>
</evidence>
<dbReference type="AlphaFoldDB" id="A0A0C9ZDK4"/>
<dbReference type="OrthoDB" id="2632720at2759"/>